<dbReference type="Pfam" id="PF00297">
    <property type="entry name" value="Ribosomal_L3"/>
    <property type="match status" value="1"/>
</dbReference>
<keyword evidence="3 7" id="KW-0694">RNA-binding</keyword>
<dbReference type="GO" id="GO:0019843">
    <property type="term" value="F:rRNA binding"/>
    <property type="evidence" value="ECO:0007669"/>
    <property type="project" value="UniProtKB-UniRule"/>
</dbReference>
<dbReference type="GO" id="GO:0022625">
    <property type="term" value="C:cytosolic large ribosomal subunit"/>
    <property type="evidence" value="ECO:0007669"/>
    <property type="project" value="TreeGrafter"/>
</dbReference>
<evidence type="ECO:0000313" key="11">
    <source>
        <dbReference type="Proteomes" id="UP000807850"/>
    </source>
</evidence>
<name>A0A9D6L6V5_UNCEI</name>
<reference evidence="10" key="1">
    <citation type="submission" date="2020-07" db="EMBL/GenBank/DDBJ databases">
        <title>Huge and variable diversity of episymbiotic CPR bacteria and DPANN archaea in groundwater ecosystems.</title>
        <authorList>
            <person name="He C.Y."/>
            <person name="Keren R."/>
            <person name="Whittaker M."/>
            <person name="Farag I.F."/>
            <person name="Doudna J."/>
            <person name="Cate J.H.D."/>
            <person name="Banfield J.F."/>
        </authorList>
    </citation>
    <scope>NUCLEOTIDE SEQUENCE</scope>
    <source>
        <strain evidence="10">NC_groundwater_928_Pr1_S-0.2um_72_17</strain>
    </source>
</reference>
<evidence type="ECO:0000313" key="10">
    <source>
        <dbReference type="EMBL" id="MBI3538924.1"/>
    </source>
</evidence>
<dbReference type="NCBIfam" id="TIGR03625">
    <property type="entry name" value="L3_bact"/>
    <property type="match status" value="1"/>
</dbReference>
<dbReference type="InterPro" id="IPR019927">
    <property type="entry name" value="Ribosomal_uL3_bac/org-type"/>
</dbReference>
<comment type="caution">
    <text evidence="10">The sequence shown here is derived from an EMBL/GenBank/DDBJ whole genome shotgun (WGS) entry which is preliminary data.</text>
</comment>
<comment type="function">
    <text evidence="7 9">One of the primary rRNA binding proteins, it binds directly near the 3'-end of the 23S rRNA, where it nucleates assembly of the 50S subunit.</text>
</comment>
<dbReference type="Proteomes" id="UP000807850">
    <property type="component" value="Unassembled WGS sequence"/>
</dbReference>
<dbReference type="GO" id="GO:0006412">
    <property type="term" value="P:translation"/>
    <property type="evidence" value="ECO:0007669"/>
    <property type="project" value="UniProtKB-UniRule"/>
</dbReference>
<dbReference type="EMBL" id="JACQAY010000048">
    <property type="protein sequence ID" value="MBI3538924.1"/>
    <property type="molecule type" value="Genomic_DNA"/>
</dbReference>
<keyword evidence="2 7" id="KW-0699">rRNA-binding</keyword>
<dbReference type="SUPFAM" id="SSF50447">
    <property type="entry name" value="Translation proteins"/>
    <property type="match status" value="1"/>
</dbReference>
<protein>
    <recommendedName>
        <fullName evidence="6 7">Large ribosomal subunit protein uL3</fullName>
    </recommendedName>
</protein>
<dbReference type="Gene3D" id="2.40.30.10">
    <property type="entry name" value="Translation factors"/>
    <property type="match status" value="1"/>
</dbReference>
<keyword evidence="5 7" id="KW-0687">Ribonucleoprotein</keyword>
<dbReference type="AlphaFoldDB" id="A0A9D6L6V5"/>
<evidence type="ECO:0000256" key="8">
    <source>
        <dbReference type="RuleBase" id="RU003905"/>
    </source>
</evidence>
<dbReference type="InterPro" id="IPR019926">
    <property type="entry name" value="Ribosomal_uL3_CS"/>
</dbReference>
<dbReference type="FunFam" id="2.40.30.10:FF:000004">
    <property type="entry name" value="50S ribosomal protein L3"/>
    <property type="match status" value="1"/>
</dbReference>
<dbReference type="GO" id="GO:0003735">
    <property type="term" value="F:structural constituent of ribosome"/>
    <property type="evidence" value="ECO:0007669"/>
    <property type="project" value="UniProtKB-UniRule"/>
</dbReference>
<evidence type="ECO:0000256" key="7">
    <source>
        <dbReference type="HAMAP-Rule" id="MF_01325"/>
    </source>
</evidence>
<dbReference type="FunFam" id="3.30.160.810:FF:000001">
    <property type="entry name" value="50S ribosomal protein L3"/>
    <property type="match status" value="1"/>
</dbReference>
<proteinExistence type="inferred from homology"/>
<sequence>MIGLIGRKVGMTQLFDEKGDVLPVTVIQAGPCTVTEVRSADKNGYAAVQLGFGTNKEFRFTRPVLGQFKKRNLPPSRKLREFRTDGAPAEGGSAYEVGQSLTVALFEKGEHVDVRGVTKGRGFAGVVKRHKFAAGHASHGPTAGKQPGSIGASAYPSRVVKGKRLPGRMGGVNLTIKNLEVVAVDAEQHVMMVLGAIPGPPNGLVFVTKREG</sequence>
<gene>
    <name evidence="7 10" type="primary">rplC</name>
    <name evidence="10" type="ORF">HY076_01465</name>
</gene>
<dbReference type="PROSITE" id="PS00474">
    <property type="entry name" value="RIBOSOMAL_L3"/>
    <property type="match status" value="1"/>
</dbReference>
<accession>A0A9D6L6V5</accession>
<organism evidence="10 11">
    <name type="scientific">Eiseniibacteriota bacterium</name>
    <dbReference type="NCBI Taxonomy" id="2212470"/>
    <lineage>
        <taxon>Bacteria</taxon>
        <taxon>Candidatus Eiseniibacteriota</taxon>
    </lineage>
</organism>
<evidence type="ECO:0000256" key="5">
    <source>
        <dbReference type="ARBA" id="ARBA00023274"/>
    </source>
</evidence>
<dbReference type="HAMAP" id="MF_01325_B">
    <property type="entry name" value="Ribosomal_uL3_B"/>
    <property type="match status" value="1"/>
</dbReference>
<comment type="subunit">
    <text evidence="7 9">Part of the 50S ribosomal subunit. Forms a cluster with proteins L14 and L19.</text>
</comment>
<keyword evidence="4 7" id="KW-0689">Ribosomal protein</keyword>
<dbReference type="PANTHER" id="PTHR11229:SF16">
    <property type="entry name" value="LARGE RIBOSOMAL SUBUNIT PROTEIN UL3C"/>
    <property type="match status" value="1"/>
</dbReference>
<evidence type="ECO:0000256" key="2">
    <source>
        <dbReference type="ARBA" id="ARBA00022730"/>
    </source>
</evidence>
<evidence type="ECO:0000256" key="6">
    <source>
        <dbReference type="ARBA" id="ARBA00035243"/>
    </source>
</evidence>
<evidence type="ECO:0000256" key="3">
    <source>
        <dbReference type="ARBA" id="ARBA00022884"/>
    </source>
</evidence>
<dbReference type="InterPro" id="IPR000597">
    <property type="entry name" value="Ribosomal_uL3"/>
</dbReference>
<evidence type="ECO:0000256" key="1">
    <source>
        <dbReference type="ARBA" id="ARBA00006540"/>
    </source>
</evidence>
<dbReference type="InterPro" id="IPR009000">
    <property type="entry name" value="Transl_B-barrel_sf"/>
</dbReference>
<evidence type="ECO:0000256" key="9">
    <source>
        <dbReference type="RuleBase" id="RU003906"/>
    </source>
</evidence>
<evidence type="ECO:0000256" key="4">
    <source>
        <dbReference type="ARBA" id="ARBA00022980"/>
    </source>
</evidence>
<comment type="similarity">
    <text evidence="1 7 8">Belongs to the universal ribosomal protein uL3 family.</text>
</comment>
<dbReference type="PANTHER" id="PTHR11229">
    <property type="entry name" value="50S RIBOSOMAL PROTEIN L3"/>
    <property type="match status" value="1"/>
</dbReference>
<dbReference type="Gene3D" id="3.30.160.810">
    <property type="match status" value="1"/>
</dbReference>